<feature type="region of interest" description="Ribokinase" evidence="11">
    <location>
        <begin position="1"/>
        <end position="322"/>
    </location>
</feature>
<dbReference type="GO" id="GO:0005524">
    <property type="term" value="F:ATP binding"/>
    <property type="evidence" value="ECO:0007669"/>
    <property type="project" value="UniProtKB-UniRule"/>
</dbReference>
<accession>A0A0M0EH15</accession>
<feature type="binding site" evidence="11">
    <location>
        <begin position="198"/>
        <end position="201"/>
    </location>
    <ligand>
        <name>ATP</name>
        <dbReference type="ChEBI" id="CHEBI:30616"/>
    </ligand>
</feature>
<evidence type="ECO:0000256" key="7">
    <source>
        <dbReference type="ARBA" id="ARBA00022840"/>
    </source>
</evidence>
<keyword evidence="9 11" id="KW-0119">Carbohydrate metabolism</keyword>
<dbReference type="AlphaFoldDB" id="A0A0M0EH15"/>
<dbReference type="Gene3D" id="3.40.1190.20">
    <property type="match status" value="1"/>
</dbReference>
<dbReference type="PATRIC" id="fig|33995.3.peg.2577"/>
<comment type="catalytic activity">
    <reaction evidence="11">
        <text>D-glycero-beta-D-manno-heptose 7-phosphate + ATP = D-glycero-beta-D-manno-heptose 1,7-bisphosphate + ADP + H(+)</text>
        <dbReference type="Rhea" id="RHEA:27473"/>
        <dbReference type="ChEBI" id="CHEBI:15378"/>
        <dbReference type="ChEBI" id="CHEBI:30616"/>
        <dbReference type="ChEBI" id="CHEBI:60204"/>
        <dbReference type="ChEBI" id="CHEBI:60208"/>
        <dbReference type="ChEBI" id="CHEBI:456216"/>
        <dbReference type="EC" id="2.7.1.167"/>
    </reaction>
</comment>
<keyword evidence="4 11" id="KW-0548">Nucleotidyltransferase</keyword>
<evidence type="ECO:0000259" key="12">
    <source>
        <dbReference type="Pfam" id="PF00294"/>
    </source>
</evidence>
<organism evidence="14 15">
    <name type="scientific">Komagataeibacter europaeus</name>
    <name type="common">Gluconacetobacter europaeus</name>
    <dbReference type="NCBI Taxonomy" id="33995"/>
    <lineage>
        <taxon>Bacteria</taxon>
        <taxon>Pseudomonadati</taxon>
        <taxon>Pseudomonadota</taxon>
        <taxon>Alphaproteobacteria</taxon>
        <taxon>Acetobacterales</taxon>
        <taxon>Acetobacteraceae</taxon>
        <taxon>Komagataeibacter</taxon>
    </lineage>
</organism>
<dbReference type="Pfam" id="PF01467">
    <property type="entry name" value="CTP_transf_like"/>
    <property type="match status" value="1"/>
</dbReference>
<evidence type="ECO:0000259" key="13">
    <source>
        <dbReference type="Pfam" id="PF01467"/>
    </source>
</evidence>
<comment type="caution">
    <text evidence="14">The sequence shown here is derived from an EMBL/GenBank/DDBJ whole genome shotgun (WGS) entry which is preliminary data.</text>
</comment>
<feature type="region of interest" description="Cytidylyltransferase" evidence="11">
    <location>
        <begin position="347"/>
        <end position="485"/>
    </location>
</feature>
<evidence type="ECO:0000256" key="4">
    <source>
        <dbReference type="ARBA" id="ARBA00022695"/>
    </source>
</evidence>
<dbReference type="SUPFAM" id="SSF53613">
    <property type="entry name" value="Ribokinase-like"/>
    <property type="match status" value="1"/>
</dbReference>
<comment type="pathway">
    <text evidence="11">Nucleotide-sugar biosynthesis; ADP-L-glycero-beta-D-manno-heptose biosynthesis; ADP-L-glycero-beta-D-manno-heptose from D-glycero-beta-D-manno-heptose 7-phosphate: step 3/4.</text>
</comment>
<comment type="similarity">
    <text evidence="11">In the N-terminal section; belongs to the carbohydrate kinase PfkB family.</text>
</comment>
<dbReference type="PANTHER" id="PTHR46969">
    <property type="entry name" value="BIFUNCTIONAL PROTEIN HLDE"/>
    <property type="match status" value="1"/>
</dbReference>
<keyword evidence="15" id="KW-1185">Reference proteome</keyword>
<evidence type="ECO:0000256" key="8">
    <source>
        <dbReference type="ARBA" id="ARBA00023268"/>
    </source>
</evidence>
<comment type="function">
    <text evidence="1 11">Catalyzes the phosphorylation of D-glycero-D-manno-heptose 7-phosphate at the C-1 position to selectively form D-glycero-beta-D-manno-heptose-1,7-bisphosphate.</text>
</comment>
<feature type="domain" description="Cytidyltransferase-like" evidence="13">
    <location>
        <begin position="347"/>
        <end position="438"/>
    </location>
</feature>
<sequence length="485" mass="51691">MIDKMHFGNIAIVGDVILDRYISGIVGRISPEAPVPVLLHEQLTVVPGGAANVAANAVALGARVSLVGLIGDDIFAKALIDALARWEDIDVSGLVQDKSRQTITKTRVMSGRQQIVRIDNEDDTTPDAALQDRLVEQANEAIDRADILICSDYGKGVLSDRVIKKVIARARERNIPVIVDPKRLSFEAYQGASLITPNRQEMVRATGLPLKTDAQVVAAARVASAQFGGDVLVTRSEEGMTLWQTDGTVCNMRAKAAEVFDVSGAGDTVVATVAAMMSAGQSMETAVTIASTAASISVGKLGTATVSRDELSHALMLEMPDSGKLVFLEQAAAITKGWHRHGARVVFTNGCFDLLHPGHIALIQAAAREGDKLIVALNTDRSVKRLKGETRPIQDEQARATVIGALRNVDLVVLFDEDTPLEAIRMIMPDVVVKGADYREEDVVGGDIVKANGGRVALVDIMPGRSTTALVKQAGLQSSSQKVNV</sequence>
<evidence type="ECO:0000256" key="3">
    <source>
        <dbReference type="ARBA" id="ARBA00022679"/>
    </source>
</evidence>
<comment type="similarity">
    <text evidence="11">In the C-terminal section; belongs to the cytidylyltransferase family.</text>
</comment>
<keyword evidence="7 11" id="KW-0067">ATP-binding</keyword>
<dbReference type="InterPro" id="IPR014729">
    <property type="entry name" value="Rossmann-like_a/b/a_fold"/>
</dbReference>
<dbReference type="InterPro" id="IPR023030">
    <property type="entry name" value="Bifunc_HldE"/>
</dbReference>
<evidence type="ECO:0000256" key="6">
    <source>
        <dbReference type="ARBA" id="ARBA00022777"/>
    </source>
</evidence>
<dbReference type="InterPro" id="IPR011611">
    <property type="entry name" value="PfkB_dom"/>
</dbReference>
<evidence type="ECO:0000256" key="5">
    <source>
        <dbReference type="ARBA" id="ARBA00022741"/>
    </source>
</evidence>
<dbReference type="Pfam" id="PF00294">
    <property type="entry name" value="PfkB"/>
    <property type="match status" value="1"/>
</dbReference>
<dbReference type="PANTHER" id="PTHR46969:SF1">
    <property type="entry name" value="BIFUNCTIONAL PROTEIN HLDE"/>
    <property type="match status" value="1"/>
</dbReference>
<dbReference type="InterPro" id="IPR011913">
    <property type="entry name" value="RfaE_dom_I"/>
</dbReference>
<evidence type="ECO:0000256" key="9">
    <source>
        <dbReference type="ARBA" id="ARBA00023277"/>
    </source>
</evidence>
<evidence type="ECO:0000256" key="1">
    <source>
        <dbReference type="ARBA" id="ARBA00002319"/>
    </source>
</evidence>
<evidence type="ECO:0000313" key="15">
    <source>
        <dbReference type="Proteomes" id="UP000037566"/>
    </source>
</evidence>
<dbReference type="GO" id="GO:0005829">
    <property type="term" value="C:cytosol"/>
    <property type="evidence" value="ECO:0007669"/>
    <property type="project" value="TreeGrafter"/>
</dbReference>
<dbReference type="GO" id="GO:0033785">
    <property type="term" value="F:heptose 7-phosphate kinase activity"/>
    <property type="evidence" value="ECO:0007669"/>
    <property type="project" value="UniProtKB-UniRule"/>
</dbReference>
<dbReference type="Gene3D" id="3.40.50.620">
    <property type="entry name" value="HUPs"/>
    <property type="match status" value="1"/>
</dbReference>
<reference evidence="14" key="1">
    <citation type="submission" date="2015-08" db="EMBL/GenBank/DDBJ databases">
        <title>Draft genome sequence of Komagataeibacter europaeus CECT 8546 a cellulose producer strain from vinegar produced by the traditional method.</title>
        <authorList>
            <person name="Poehlein A."/>
            <person name="Valera M.J."/>
            <person name="Haack F.S."/>
            <person name="Mas A."/>
            <person name="Daniel R."/>
            <person name="Streit W.R."/>
            <person name="Mateo E."/>
        </authorList>
    </citation>
    <scope>NUCLEOTIDE SEQUENCE [LARGE SCALE GENOMIC DNA]</scope>
    <source>
        <strain evidence="14">CECT 8546</strain>
    </source>
</reference>
<feature type="domain" description="Carbohydrate kinase PfkB" evidence="12">
    <location>
        <begin position="10"/>
        <end position="305"/>
    </location>
</feature>
<protein>
    <recommendedName>
        <fullName evidence="11">Bifunctional protein HldE</fullName>
    </recommendedName>
    <domain>
        <recommendedName>
            <fullName evidence="11">D-beta-D-heptose 7-phosphate kinase</fullName>
            <ecNumber evidence="11">2.7.1.167</ecNumber>
        </recommendedName>
        <alternativeName>
            <fullName evidence="11">D-beta-D-heptose 7-phosphotransferase</fullName>
        </alternativeName>
        <alternativeName>
            <fullName evidence="11">D-glycero-beta-D-manno-heptose-7-phosphate kinase</fullName>
        </alternativeName>
    </domain>
    <domain>
        <recommendedName>
            <fullName evidence="11">D-beta-D-heptose 1-phosphate adenylyltransferase</fullName>
            <ecNumber evidence="11">2.7.7.70</ecNumber>
        </recommendedName>
        <alternativeName>
            <fullName evidence="11">D-glycero-beta-D-manno-heptose 1-phosphate adenylyltransferase</fullName>
        </alternativeName>
    </domain>
</protein>
<dbReference type="CDD" id="cd01172">
    <property type="entry name" value="RfaE_like"/>
    <property type="match status" value="1"/>
</dbReference>
<comment type="subunit">
    <text evidence="11">Homodimer.</text>
</comment>
<dbReference type="GO" id="GO:0016773">
    <property type="term" value="F:phosphotransferase activity, alcohol group as acceptor"/>
    <property type="evidence" value="ECO:0007669"/>
    <property type="project" value="InterPro"/>
</dbReference>
<evidence type="ECO:0000256" key="11">
    <source>
        <dbReference type="HAMAP-Rule" id="MF_01603"/>
    </source>
</evidence>
<dbReference type="GO" id="GO:0033786">
    <property type="term" value="F:heptose-1-phosphate adenylyltransferase activity"/>
    <property type="evidence" value="ECO:0007669"/>
    <property type="project" value="UniProtKB-UniRule"/>
</dbReference>
<dbReference type="OrthoDB" id="9802794at2"/>
<keyword evidence="6 11" id="KW-0418">Kinase</keyword>
<dbReference type="InterPro" id="IPR011914">
    <property type="entry name" value="RfaE_dom_II"/>
</dbReference>
<comment type="function">
    <text evidence="2 11">Catalyzes the ADP transfer from ATP to D-glycero-beta-D-manno-heptose 1-phosphate, yielding ADP-D-glycero-beta-D-manno-heptose.</text>
</comment>
<dbReference type="UniPathway" id="UPA00356">
    <property type="reaction ID" value="UER00437"/>
</dbReference>
<dbReference type="InterPro" id="IPR004821">
    <property type="entry name" value="Cyt_trans-like"/>
</dbReference>
<evidence type="ECO:0000256" key="2">
    <source>
        <dbReference type="ARBA" id="ARBA00003753"/>
    </source>
</evidence>
<dbReference type="GO" id="GO:0097171">
    <property type="term" value="P:ADP-L-glycero-beta-D-manno-heptose biosynthetic process"/>
    <property type="evidence" value="ECO:0007669"/>
    <property type="project" value="UniProtKB-UniPathway"/>
</dbReference>
<dbReference type="EMBL" id="LHUQ01000013">
    <property type="protein sequence ID" value="KON64241.1"/>
    <property type="molecule type" value="Genomic_DNA"/>
</dbReference>
<keyword evidence="8 11" id="KW-0511">Multifunctional enzyme</keyword>
<keyword evidence="3 11" id="KW-0808">Transferase</keyword>
<evidence type="ECO:0000256" key="10">
    <source>
        <dbReference type="ARBA" id="ARBA00047428"/>
    </source>
</evidence>
<dbReference type="HAMAP" id="MF_01603">
    <property type="entry name" value="HldE"/>
    <property type="match status" value="1"/>
</dbReference>
<dbReference type="NCBIfam" id="TIGR02198">
    <property type="entry name" value="rfaE_dom_I"/>
    <property type="match status" value="1"/>
</dbReference>
<dbReference type="Proteomes" id="UP000037566">
    <property type="component" value="Unassembled WGS sequence"/>
</dbReference>
<evidence type="ECO:0000313" key="14">
    <source>
        <dbReference type="EMBL" id="KON64241.1"/>
    </source>
</evidence>
<dbReference type="EC" id="2.7.7.70" evidence="11"/>
<dbReference type="STRING" id="33995.KOEU_23110"/>
<dbReference type="InterPro" id="IPR029056">
    <property type="entry name" value="Ribokinase-like"/>
</dbReference>
<dbReference type="SUPFAM" id="SSF52374">
    <property type="entry name" value="Nucleotidylyl transferase"/>
    <property type="match status" value="1"/>
</dbReference>
<comment type="pathway">
    <text evidence="11">Nucleotide-sugar biosynthesis; ADP-L-glycero-beta-D-manno-heptose biosynthesis; ADP-L-glycero-beta-D-manno-heptose from D-glycero-beta-D-manno-heptose 7-phosphate: step 1/4.</text>
</comment>
<proteinExistence type="inferred from homology"/>
<gene>
    <name evidence="14" type="primary">hldE2</name>
    <name evidence="11" type="synonym">hldE</name>
    <name evidence="14" type="ORF">KOEU_23110</name>
</gene>
<dbReference type="NCBIfam" id="TIGR00125">
    <property type="entry name" value="cyt_tran_rel"/>
    <property type="match status" value="1"/>
</dbReference>
<name>A0A0M0EH15_KOMEU</name>
<dbReference type="EC" id="2.7.1.167" evidence="11"/>
<keyword evidence="5 11" id="KW-0547">Nucleotide-binding</keyword>
<dbReference type="NCBIfam" id="TIGR02199">
    <property type="entry name" value="rfaE_dom_II"/>
    <property type="match status" value="1"/>
</dbReference>
<dbReference type="RefSeq" id="WP_053323488.1">
    <property type="nucleotide sequence ID" value="NZ_LHUQ01000013.1"/>
</dbReference>
<feature type="active site" evidence="11">
    <location>
        <position position="267"/>
    </location>
</feature>
<comment type="catalytic activity">
    <reaction evidence="10 11">
        <text>D-glycero-beta-D-manno-heptose 1-phosphate + ATP + H(+) = ADP-D-glycero-beta-D-manno-heptose + diphosphate</text>
        <dbReference type="Rhea" id="RHEA:27465"/>
        <dbReference type="ChEBI" id="CHEBI:15378"/>
        <dbReference type="ChEBI" id="CHEBI:30616"/>
        <dbReference type="ChEBI" id="CHEBI:33019"/>
        <dbReference type="ChEBI" id="CHEBI:59967"/>
        <dbReference type="ChEBI" id="CHEBI:61593"/>
        <dbReference type="EC" id="2.7.7.70"/>
    </reaction>
</comment>